<dbReference type="STRING" id="479435.Kfla_2598"/>
<dbReference type="Pfam" id="PF00583">
    <property type="entry name" value="Acetyltransf_1"/>
    <property type="match status" value="1"/>
</dbReference>
<sequence>MQMSEVVIRPADRPGDLGWVLQVHGELYAAEYGWGSSFEALVARIVADYAEQQEADRAQPGPAREAAWIAEVDGDRAGCIFCVRGPDEATAKLRLLLVTPAGRGQGLGGRLVDTCLDFARDAGYKRMVLWTNDPLVAARRIYLTRGFALTGSEPHDMFGDGLISQFYELDLS</sequence>
<evidence type="ECO:0000313" key="3">
    <source>
        <dbReference type="EMBL" id="ADB31666.1"/>
    </source>
</evidence>
<dbReference type="InterPro" id="IPR016181">
    <property type="entry name" value="Acyl_CoA_acyltransferase"/>
</dbReference>
<dbReference type="SUPFAM" id="SSF55729">
    <property type="entry name" value="Acyl-CoA N-acyltransferases (Nat)"/>
    <property type="match status" value="1"/>
</dbReference>
<keyword evidence="4" id="KW-1185">Reference proteome</keyword>
<dbReference type="PANTHER" id="PTHR13947">
    <property type="entry name" value="GNAT FAMILY N-ACETYLTRANSFERASE"/>
    <property type="match status" value="1"/>
</dbReference>
<keyword evidence="1 3" id="KW-0808">Transferase</keyword>
<name>D2PXM4_KRIFD</name>
<feature type="domain" description="N-acetyltransferase" evidence="2">
    <location>
        <begin position="6"/>
        <end position="172"/>
    </location>
</feature>
<dbReference type="InterPro" id="IPR000182">
    <property type="entry name" value="GNAT_dom"/>
</dbReference>
<accession>D2PXM4</accession>
<dbReference type="PANTHER" id="PTHR13947:SF37">
    <property type="entry name" value="LD18367P"/>
    <property type="match status" value="1"/>
</dbReference>
<dbReference type="EMBL" id="CP001736">
    <property type="protein sequence ID" value="ADB31666.1"/>
    <property type="molecule type" value="Genomic_DNA"/>
</dbReference>
<dbReference type="Gene3D" id="3.40.630.30">
    <property type="match status" value="1"/>
</dbReference>
<reference evidence="3 4" key="2">
    <citation type="journal article" date="2010" name="Stand. Genomic Sci.">
        <title>Complete genome sequence of Kribbella flavida type strain (IFO 14399).</title>
        <authorList>
            <person name="Pukall R."/>
            <person name="Lapidus A."/>
            <person name="Glavina Del Rio T."/>
            <person name="Copeland A."/>
            <person name="Tice H."/>
            <person name="Cheng J.-F."/>
            <person name="Lucas S."/>
            <person name="Chen F."/>
            <person name="Nolan M."/>
            <person name="LaButti K."/>
            <person name="Pati A."/>
            <person name="Ivanova N."/>
            <person name="Mavrommatis K."/>
            <person name="Mikhailova N."/>
            <person name="Pitluck S."/>
            <person name="Bruce D."/>
            <person name="Goodwin L."/>
            <person name="Land M."/>
            <person name="Hauser L."/>
            <person name="Chang Y.-J."/>
            <person name="Jeffries C.D."/>
            <person name="Chen A."/>
            <person name="Palaniappan K."/>
            <person name="Chain P."/>
            <person name="Rohde M."/>
            <person name="Goeker M."/>
            <person name="Bristow J."/>
            <person name="Eisen J.A."/>
            <person name="Markowitz V."/>
            <person name="Hugenholtz P."/>
            <person name="Kyrpides N.C."/>
            <person name="Klenk H.-P."/>
            <person name="Brettin T."/>
        </authorList>
    </citation>
    <scope>NUCLEOTIDE SEQUENCE [LARGE SCALE GENOMIC DNA]</scope>
    <source>
        <strain evidence="4">DSM 17836 / JCM 10339 / NBRC 14399</strain>
    </source>
</reference>
<gene>
    <name evidence="3" type="ordered locus">Kfla_2598</name>
</gene>
<dbReference type="Proteomes" id="UP000007967">
    <property type="component" value="Chromosome"/>
</dbReference>
<dbReference type="HOGENOM" id="CLU_105924_1_0_11"/>
<evidence type="ECO:0000313" key="4">
    <source>
        <dbReference type="Proteomes" id="UP000007967"/>
    </source>
</evidence>
<organism evidence="3 4">
    <name type="scientific">Kribbella flavida (strain DSM 17836 / JCM 10339 / NBRC 14399)</name>
    <dbReference type="NCBI Taxonomy" id="479435"/>
    <lineage>
        <taxon>Bacteria</taxon>
        <taxon>Bacillati</taxon>
        <taxon>Actinomycetota</taxon>
        <taxon>Actinomycetes</taxon>
        <taxon>Propionibacteriales</taxon>
        <taxon>Kribbellaceae</taxon>
        <taxon>Kribbella</taxon>
    </lineage>
</organism>
<dbReference type="GO" id="GO:0008080">
    <property type="term" value="F:N-acetyltransferase activity"/>
    <property type="evidence" value="ECO:0007669"/>
    <property type="project" value="InterPro"/>
</dbReference>
<dbReference type="eggNOG" id="COG1246">
    <property type="taxonomic scope" value="Bacteria"/>
</dbReference>
<evidence type="ECO:0000256" key="1">
    <source>
        <dbReference type="ARBA" id="ARBA00022679"/>
    </source>
</evidence>
<dbReference type="AlphaFoldDB" id="D2PXM4"/>
<evidence type="ECO:0000259" key="2">
    <source>
        <dbReference type="PROSITE" id="PS51186"/>
    </source>
</evidence>
<dbReference type="PROSITE" id="PS51186">
    <property type="entry name" value="GNAT"/>
    <property type="match status" value="1"/>
</dbReference>
<reference evidence="4" key="1">
    <citation type="submission" date="2009-09" db="EMBL/GenBank/DDBJ databases">
        <title>The complete genome of Kribbella flavida DSM 17836.</title>
        <authorList>
            <consortium name="US DOE Joint Genome Institute (JGI-PGF)"/>
            <person name="Lucas S."/>
            <person name="Copeland A."/>
            <person name="Lapidus A."/>
            <person name="Glavina del Rio T."/>
            <person name="Dalin E."/>
            <person name="Tice H."/>
            <person name="Bruce D."/>
            <person name="Goodwin L."/>
            <person name="Pitluck S."/>
            <person name="Kyrpides N."/>
            <person name="Mavromatis K."/>
            <person name="Ivanova N."/>
            <person name="Saunders E."/>
            <person name="Brettin T."/>
            <person name="Detter J.C."/>
            <person name="Han C."/>
            <person name="Larimer F."/>
            <person name="Land M."/>
            <person name="Hauser L."/>
            <person name="Markowitz V."/>
            <person name="Cheng J.-F."/>
            <person name="Hugenholtz P."/>
            <person name="Woyke T."/>
            <person name="Wu D."/>
            <person name="Pukall R."/>
            <person name="Klenk H.-P."/>
            <person name="Eisen J.A."/>
        </authorList>
    </citation>
    <scope>NUCLEOTIDE SEQUENCE [LARGE SCALE GENOMIC DNA]</scope>
    <source>
        <strain evidence="4">DSM 17836 / JCM 10339 / NBRC 14399</strain>
    </source>
</reference>
<protein>
    <submittedName>
        <fullName evidence="3">GCN5-related N-acetyltransferase</fullName>
    </submittedName>
</protein>
<dbReference type="KEGG" id="kfl:Kfla_2598"/>
<dbReference type="InterPro" id="IPR050769">
    <property type="entry name" value="NAT_camello-type"/>
</dbReference>
<proteinExistence type="predicted"/>